<sequence>VVGYVDGNLIAHYDSERGRVVPRADWMGKNLDQQYWDRQTQKAQSSQQIDRMNLDTL</sequence>
<dbReference type="SUPFAM" id="SSF54452">
    <property type="entry name" value="MHC antigen-recognition domain"/>
    <property type="match status" value="1"/>
</dbReference>
<comment type="caution">
    <text evidence="12">The sequence shown here is derived from an EMBL/GenBank/DDBJ whole genome shotgun (WGS) entry which is preliminary data.</text>
</comment>
<dbReference type="Pfam" id="PF00129">
    <property type="entry name" value="MHC_I"/>
    <property type="match status" value="1"/>
</dbReference>
<keyword evidence="4" id="KW-0732">Signal</keyword>
<proteinExistence type="predicted"/>
<keyword evidence="13" id="KW-1185">Reference proteome</keyword>
<dbReference type="PANTHER" id="PTHR16675:SF242">
    <property type="entry name" value="MAJOR HISTOCOMPATIBILITY COMPLEX CLASS I-RELATED GENE PROTEIN"/>
    <property type="match status" value="1"/>
</dbReference>
<keyword evidence="2" id="KW-0490">MHC I</keyword>
<evidence type="ECO:0000256" key="8">
    <source>
        <dbReference type="ARBA" id="ARBA00023157"/>
    </source>
</evidence>
<dbReference type="PANTHER" id="PTHR16675">
    <property type="entry name" value="MHC CLASS I-RELATED"/>
    <property type="match status" value="1"/>
</dbReference>
<dbReference type="InterPro" id="IPR011161">
    <property type="entry name" value="MHC_I-like_Ag-recog"/>
</dbReference>
<keyword evidence="9" id="KW-0325">Glycoprotein</keyword>
<dbReference type="GO" id="GO:0042612">
    <property type="term" value="C:MHC class I protein complex"/>
    <property type="evidence" value="ECO:0007669"/>
    <property type="project" value="UniProtKB-KW"/>
</dbReference>
<evidence type="ECO:0000313" key="13">
    <source>
        <dbReference type="Proteomes" id="UP000567570"/>
    </source>
</evidence>
<keyword evidence="3" id="KW-0812">Transmembrane</keyword>
<evidence type="ECO:0000256" key="4">
    <source>
        <dbReference type="ARBA" id="ARBA00022729"/>
    </source>
</evidence>
<dbReference type="EMBL" id="VXBL01004283">
    <property type="protein sequence ID" value="NXO53034.1"/>
    <property type="molecule type" value="Genomic_DNA"/>
</dbReference>
<keyword evidence="8" id="KW-1015">Disulfide bond</keyword>
<evidence type="ECO:0000313" key="12">
    <source>
        <dbReference type="EMBL" id="NXO53034.1"/>
    </source>
</evidence>
<keyword evidence="7" id="KW-0472">Membrane</keyword>
<dbReference type="InterPro" id="IPR050208">
    <property type="entry name" value="MHC_class-I_related"/>
</dbReference>
<dbReference type="AlphaFoldDB" id="A0A7L1T0I5"/>
<evidence type="ECO:0000256" key="5">
    <source>
        <dbReference type="ARBA" id="ARBA00022859"/>
    </source>
</evidence>
<evidence type="ECO:0000256" key="7">
    <source>
        <dbReference type="ARBA" id="ARBA00023136"/>
    </source>
</evidence>
<dbReference type="InterPro" id="IPR037055">
    <property type="entry name" value="MHC_I-like_Ag-recog_sf"/>
</dbReference>
<feature type="non-terminal residue" evidence="12">
    <location>
        <position position="1"/>
    </location>
</feature>
<evidence type="ECO:0000259" key="11">
    <source>
        <dbReference type="Pfam" id="PF00129"/>
    </source>
</evidence>
<evidence type="ECO:0000256" key="2">
    <source>
        <dbReference type="ARBA" id="ARBA00022451"/>
    </source>
</evidence>
<feature type="non-terminal residue" evidence="12">
    <location>
        <position position="57"/>
    </location>
</feature>
<name>A0A7L1T0I5_ARAGA</name>
<evidence type="ECO:0000256" key="3">
    <source>
        <dbReference type="ARBA" id="ARBA00022692"/>
    </source>
</evidence>
<dbReference type="Gene3D" id="3.30.500.10">
    <property type="entry name" value="MHC class I-like antigen recognition-like"/>
    <property type="match status" value="1"/>
</dbReference>
<comment type="subcellular location">
    <subcellularLocation>
        <location evidence="1">Membrane</location>
        <topology evidence="1">Single-pass type I membrane protein</topology>
    </subcellularLocation>
</comment>
<dbReference type="GO" id="GO:0009897">
    <property type="term" value="C:external side of plasma membrane"/>
    <property type="evidence" value="ECO:0007669"/>
    <property type="project" value="TreeGrafter"/>
</dbReference>
<protein>
    <submittedName>
        <fullName evidence="12">HA1F protein</fullName>
    </submittedName>
</protein>
<dbReference type="GO" id="GO:0005615">
    <property type="term" value="C:extracellular space"/>
    <property type="evidence" value="ECO:0007669"/>
    <property type="project" value="TreeGrafter"/>
</dbReference>
<keyword evidence="5" id="KW-0391">Immunity</keyword>
<feature type="region of interest" description="Disordered" evidence="10">
    <location>
        <begin position="37"/>
        <end position="57"/>
    </location>
</feature>
<reference evidence="12 13" key="1">
    <citation type="submission" date="2019-09" db="EMBL/GenBank/DDBJ databases">
        <title>Bird 10,000 Genomes (B10K) Project - Family phase.</title>
        <authorList>
            <person name="Zhang G."/>
        </authorList>
    </citation>
    <scope>NUCLEOTIDE SEQUENCE [LARGE SCALE GENOMIC DNA]</scope>
    <source>
        <strain evidence="12">B10K-DU-002-11</strain>
        <tissue evidence="12">Muscle</tissue>
    </source>
</reference>
<evidence type="ECO:0000256" key="1">
    <source>
        <dbReference type="ARBA" id="ARBA00004479"/>
    </source>
</evidence>
<dbReference type="InterPro" id="IPR011162">
    <property type="entry name" value="MHC_I/II-like_Ag-recog"/>
</dbReference>
<feature type="domain" description="MHC class I-like antigen recognition-like" evidence="11">
    <location>
        <begin position="2"/>
        <end position="57"/>
    </location>
</feature>
<dbReference type="Proteomes" id="UP000567570">
    <property type="component" value="Unassembled WGS sequence"/>
</dbReference>
<evidence type="ECO:0000256" key="6">
    <source>
        <dbReference type="ARBA" id="ARBA00022989"/>
    </source>
</evidence>
<evidence type="ECO:0000256" key="9">
    <source>
        <dbReference type="ARBA" id="ARBA00023180"/>
    </source>
</evidence>
<keyword evidence="6" id="KW-1133">Transmembrane helix</keyword>
<dbReference type="GO" id="GO:0002474">
    <property type="term" value="P:antigen processing and presentation of peptide antigen via MHC class I"/>
    <property type="evidence" value="ECO:0007669"/>
    <property type="project" value="UniProtKB-KW"/>
</dbReference>
<gene>
    <name evidence="12" type="primary">Ha1f_2</name>
    <name evidence="12" type="ORF">ARAGUA_R15475</name>
</gene>
<evidence type="ECO:0000256" key="10">
    <source>
        <dbReference type="SAM" id="MobiDB-lite"/>
    </source>
</evidence>
<dbReference type="GO" id="GO:0006955">
    <property type="term" value="P:immune response"/>
    <property type="evidence" value="ECO:0007669"/>
    <property type="project" value="TreeGrafter"/>
</dbReference>
<organism evidence="12 13">
    <name type="scientific">Aramus guarauna</name>
    <name type="common">Limpkin</name>
    <name type="synonym">Scolopax guarauna</name>
    <dbReference type="NCBI Taxonomy" id="54356"/>
    <lineage>
        <taxon>Eukaryota</taxon>
        <taxon>Metazoa</taxon>
        <taxon>Chordata</taxon>
        <taxon>Craniata</taxon>
        <taxon>Vertebrata</taxon>
        <taxon>Euteleostomi</taxon>
        <taxon>Archelosauria</taxon>
        <taxon>Archosauria</taxon>
        <taxon>Dinosauria</taxon>
        <taxon>Saurischia</taxon>
        <taxon>Theropoda</taxon>
        <taxon>Coelurosauria</taxon>
        <taxon>Aves</taxon>
        <taxon>Neognathae</taxon>
        <taxon>Neoaves</taxon>
        <taxon>Gruiformes</taxon>
        <taxon>Aramidae</taxon>
        <taxon>Aramus</taxon>
    </lineage>
</organism>
<accession>A0A7L1T0I5</accession>